<reference evidence="1 2" key="1">
    <citation type="submission" date="2016-10" db="EMBL/GenBank/DDBJ databases">
        <authorList>
            <person name="de Groot N.N."/>
        </authorList>
    </citation>
    <scope>NUCLEOTIDE SEQUENCE [LARGE SCALE GENOMIC DNA]</scope>
    <source>
        <strain evidence="1 2">CGMCC 1.5012</strain>
    </source>
</reference>
<protein>
    <submittedName>
        <fullName evidence="1">Uncharacterized protein</fullName>
    </submittedName>
</protein>
<organism evidence="1 2">
    <name type="scientific">Acetanaerobacterium elongatum</name>
    <dbReference type="NCBI Taxonomy" id="258515"/>
    <lineage>
        <taxon>Bacteria</taxon>
        <taxon>Bacillati</taxon>
        <taxon>Bacillota</taxon>
        <taxon>Clostridia</taxon>
        <taxon>Eubacteriales</taxon>
        <taxon>Oscillospiraceae</taxon>
        <taxon>Acetanaerobacterium</taxon>
    </lineage>
</organism>
<accession>A0A1G9U6Z1</accession>
<name>A0A1G9U6Z1_9FIRM</name>
<gene>
    <name evidence="1" type="ORF">SAMN05192585_10196</name>
</gene>
<dbReference type="STRING" id="258515.SAMN05192585_10196"/>
<sequence length="253" mass="28552">MEFIQGTRSEEDIAFVGVGEYITAYIADESGVIHTPEEIDDYLWAYYKYLIADGESLNDLALLDKVLDRCKTGEVSLIIVNNAHPEVIKALRPKFSYALPIDGEDALEKIRSLKEILLHIQTDARMLELDDAELRQLFDGERTISRHSLAYSEWPSGEAVKEDIKRLTGKHAAGTLVCIFVPEEATGENNIHTLYELVEQLLGALPDATHRAVLWNVYCHTGLNEGEVRVEIIRVRQKTGTMETLRAQNELLN</sequence>
<keyword evidence="2" id="KW-1185">Reference proteome</keyword>
<dbReference type="Proteomes" id="UP000199182">
    <property type="component" value="Unassembled WGS sequence"/>
</dbReference>
<proteinExistence type="predicted"/>
<dbReference type="AlphaFoldDB" id="A0A1G9U6Z1"/>
<dbReference type="RefSeq" id="WP_092637382.1">
    <property type="nucleotide sequence ID" value="NZ_FNID01000001.1"/>
</dbReference>
<evidence type="ECO:0000313" key="1">
    <source>
        <dbReference type="EMBL" id="SDM55603.1"/>
    </source>
</evidence>
<evidence type="ECO:0000313" key="2">
    <source>
        <dbReference type="Proteomes" id="UP000199182"/>
    </source>
</evidence>
<dbReference type="EMBL" id="FNID01000001">
    <property type="protein sequence ID" value="SDM55603.1"/>
    <property type="molecule type" value="Genomic_DNA"/>
</dbReference>